<name>A0ABW7NA58_9BACT</name>
<dbReference type="Proteomes" id="UP001610063">
    <property type="component" value="Unassembled WGS sequence"/>
</dbReference>
<accession>A0ABW7NA58</accession>
<gene>
    <name evidence="2" type="ORF">ACHKAR_13045</name>
</gene>
<proteinExistence type="predicted"/>
<dbReference type="InterPro" id="IPR000182">
    <property type="entry name" value="GNAT_dom"/>
</dbReference>
<reference evidence="2 3" key="1">
    <citation type="journal article" date="2013" name="Int. J. Syst. Evol. Microbiol.">
        <title>Marinoscillum luteum sp. nov., isolated from marine sediment.</title>
        <authorList>
            <person name="Cha I.T."/>
            <person name="Park S.J."/>
            <person name="Kim S.J."/>
            <person name="Kim J.G."/>
            <person name="Jung M.Y."/>
            <person name="Shin K.S."/>
            <person name="Kwon K.K."/>
            <person name="Yang S.H."/>
            <person name="Seo Y.S."/>
            <person name="Rhee S.K."/>
        </authorList>
    </citation>
    <scope>NUCLEOTIDE SEQUENCE [LARGE SCALE GENOMIC DNA]</scope>
    <source>
        <strain evidence="2 3">KCTC 23939</strain>
    </source>
</reference>
<dbReference type="EC" id="2.3.-.-" evidence="2"/>
<keyword evidence="3" id="KW-1185">Reference proteome</keyword>
<sequence length="156" mass="18011">MTFLETTALNTAQKEAVMALWNKEYPTTLAVTTVADFDAYLQNLINHNHLLVIDDQNRTVGWFFTFERDAEKWFAMILSADVQGQGLGSQLLSRAQQKHDTLNGWVIDHEDYKKSNGQPYLSPVTFYLKNGFEILNLTRLETPKLSAVKMRWRNQL</sequence>
<dbReference type="SUPFAM" id="SSF55729">
    <property type="entry name" value="Acyl-CoA N-acyltransferases (Nat)"/>
    <property type="match status" value="1"/>
</dbReference>
<evidence type="ECO:0000313" key="3">
    <source>
        <dbReference type="Proteomes" id="UP001610063"/>
    </source>
</evidence>
<dbReference type="PROSITE" id="PS51186">
    <property type="entry name" value="GNAT"/>
    <property type="match status" value="1"/>
</dbReference>
<dbReference type="Pfam" id="PF13508">
    <property type="entry name" value="Acetyltransf_7"/>
    <property type="match status" value="1"/>
</dbReference>
<dbReference type="Gene3D" id="3.40.630.30">
    <property type="match status" value="1"/>
</dbReference>
<protein>
    <submittedName>
        <fullName evidence="2">GNAT family N-acetyltransferase</fullName>
        <ecNumber evidence="2">2.3.-.-</ecNumber>
    </submittedName>
</protein>
<organism evidence="2 3">
    <name type="scientific">Marinoscillum luteum</name>
    <dbReference type="NCBI Taxonomy" id="861051"/>
    <lineage>
        <taxon>Bacteria</taxon>
        <taxon>Pseudomonadati</taxon>
        <taxon>Bacteroidota</taxon>
        <taxon>Cytophagia</taxon>
        <taxon>Cytophagales</taxon>
        <taxon>Reichenbachiellaceae</taxon>
        <taxon>Marinoscillum</taxon>
    </lineage>
</organism>
<dbReference type="InterPro" id="IPR016181">
    <property type="entry name" value="Acyl_CoA_acyltransferase"/>
</dbReference>
<dbReference type="EMBL" id="JBIPKE010000017">
    <property type="protein sequence ID" value="MFH6984372.1"/>
    <property type="molecule type" value="Genomic_DNA"/>
</dbReference>
<feature type="domain" description="N-acetyltransferase" evidence="1">
    <location>
        <begin position="4"/>
        <end position="155"/>
    </location>
</feature>
<dbReference type="GO" id="GO:0016746">
    <property type="term" value="F:acyltransferase activity"/>
    <property type="evidence" value="ECO:0007669"/>
    <property type="project" value="UniProtKB-KW"/>
</dbReference>
<evidence type="ECO:0000259" key="1">
    <source>
        <dbReference type="PROSITE" id="PS51186"/>
    </source>
</evidence>
<keyword evidence="2" id="KW-0808">Transferase</keyword>
<dbReference type="RefSeq" id="WP_395417717.1">
    <property type="nucleotide sequence ID" value="NZ_JBIPKE010000017.1"/>
</dbReference>
<dbReference type="CDD" id="cd04301">
    <property type="entry name" value="NAT_SF"/>
    <property type="match status" value="1"/>
</dbReference>
<comment type="caution">
    <text evidence="2">The sequence shown here is derived from an EMBL/GenBank/DDBJ whole genome shotgun (WGS) entry which is preliminary data.</text>
</comment>
<evidence type="ECO:0000313" key="2">
    <source>
        <dbReference type="EMBL" id="MFH6984372.1"/>
    </source>
</evidence>
<keyword evidence="2" id="KW-0012">Acyltransferase</keyword>